<comment type="caution">
    <text evidence="1">The sequence shown here is derived from an EMBL/GenBank/DDBJ whole genome shotgun (WGS) entry which is preliminary data.</text>
</comment>
<dbReference type="RefSeq" id="WP_263249349.1">
    <property type="nucleotide sequence ID" value="NZ_BAABLT010000047.1"/>
</dbReference>
<dbReference type="SUPFAM" id="SSF56784">
    <property type="entry name" value="HAD-like"/>
    <property type="match status" value="1"/>
</dbReference>
<keyword evidence="1" id="KW-0378">Hydrolase</keyword>
<keyword evidence="2" id="KW-1185">Reference proteome</keyword>
<dbReference type="PANTHER" id="PTHR43611">
    <property type="entry name" value="ALPHA-D-GLUCOSE 1-PHOSPHATE PHOSPHATASE"/>
    <property type="match status" value="1"/>
</dbReference>
<dbReference type="InterPro" id="IPR036412">
    <property type="entry name" value="HAD-like_sf"/>
</dbReference>
<dbReference type="GO" id="GO:0016787">
    <property type="term" value="F:hydrolase activity"/>
    <property type="evidence" value="ECO:0007669"/>
    <property type="project" value="UniProtKB-KW"/>
</dbReference>
<accession>A0ABW3G420</accession>
<proteinExistence type="predicted"/>
<protein>
    <submittedName>
        <fullName evidence="1">HAD-IA family hydrolase</fullName>
    </submittedName>
</protein>
<dbReference type="Proteomes" id="UP001597018">
    <property type="component" value="Unassembled WGS sequence"/>
</dbReference>
<reference evidence="2" key="1">
    <citation type="journal article" date="2019" name="Int. J. Syst. Evol. Microbiol.">
        <title>The Global Catalogue of Microorganisms (GCM) 10K type strain sequencing project: providing services to taxonomists for standard genome sequencing and annotation.</title>
        <authorList>
            <consortium name="The Broad Institute Genomics Platform"/>
            <consortium name="The Broad Institute Genome Sequencing Center for Infectious Disease"/>
            <person name="Wu L."/>
            <person name="Ma J."/>
        </authorList>
    </citation>
    <scope>NUCLEOTIDE SEQUENCE [LARGE SCALE GENOMIC DNA]</scope>
    <source>
        <strain evidence="2">CCUG 56401</strain>
    </source>
</reference>
<dbReference type="InterPro" id="IPR006439">
    <property type="entry name" value="HAD-SF_hydro_IA"/>
</dbReference>
<dbReference type="EMBL" id="JBHTIW010000037">
    <property type="protein sequence ID" value="MFD0923609.1"/>
    <property type="molecule type" value="Genomic_DNA"/>
</dbReference>
<dbReference type="NCBIfam" id="TIGR01509">
    <property type="entry name" value="HAD-SF-IA-v3"/>
    <property type="match status" value="1"/>
</dbReference>
<evidence type="ECO:0000313" key="1">
    <source>
        <dbReference type="EMBL" id="MFD0923609.1"/>
    </source>
</evidence>
<dbReference type="InterPro" id="IPR023214">
    <property type="entry name" value="HAD_sf"/>
</dbReference>
<dbReference type="Gene3D" id="3.40.50.1000">
    <property type="entry name" value="HAD superfamily/HAD-like"/>
    <property type="match status" value="1"/>
</dbReference>
<evidence type="ECO:0000313" key="2">
    <source>
        <dbReference type="Proteomes" id="UP001597018"/>
    </source>
</evidence>
<gene>
    <name evidence="1" type="ORF">ACFQ16_28025</name>
</gene>
<dbReference type="PANTHER" id="PTHR43611:SF3">
    <property type="entry name" value="FLAVIN MONONUCLEOTIDE HYDROLASE 1, CHLOROPLATIC"/>
    <property type="match status" value="1"/>
</dbReference>
<dbReference type="NCBIfam" id="TIGR01549">
    <property type="entry name" value="HAD-SF-IA-v1"/>
    <property type="match status" value="1"/>
</dbReference>
<organism evidence="1 2">
    <name type="scientific">Saccharopolyspora rosea</name>
    <dbReference type="NCBI Taxonomy" id="524884"/>
    <lineage>
        <taxon>Bacteria</taxon>
        <taxon>Bacillati</taxon>
        <taxon>Actinomycetota</taxon>
        <taxon>Actinomycetes</taxon>
        <taxon>Pseudonocardiales</taxon>
        <taxon>Pseudonocardiaceae</taxon>
        <taxon>Saccharopolyspora</taxon>
    </lineage>
</organism>
<dbReference type="Pfam" id="PF00702">
    <property type="entry name" value="Hydrolase"/>
    <property type="match status" value="1"/>
</dbReference>
<name>A0ABW3G420_9PSEU</name>
<sequence length="134" mass="14087">MDLEALVLDHGGVLDDPGNGDGAEPPVLAAARWLRARGIRTALVSNADSVAEAASDAFDAVLLSGDLGIAKPDPAIYRLAADRLGVDPSRCVFVDDLRTNVDGAVATGMVGIHHRDVAATRYELEVLFDLELPL</sequence>